<dbReference type="PANTHER" id="PTHR35525:SF3">
    <property type="entry name" value="BLL6575 PROTEIN"/>
    <property type="match status" value="1"/>
</dbReference>
<evidence type="ECO:0000313" key="2">
    <source>
        <dbReference type="EMBL" id="MDT9685906.1"/>
    </source>
</evidence>
<organism evidence="2 3">
    <name type="scientific">Streptomyces tamarix</name>
    <dbReference type="NCBI Taxonomy" id="3078565"/>
    <lineage>
        <taxon>Bacteria</taxon>
        <taxon>Bacillati</taxon>
        <taxon>Actinomycetota</taxon>
        <taxon>Actinomycetes</taxon>
        <taxon>Kitasatosporales</taxon>
        <taxon>Streptomycetaceae</taxon>
        <taxon>Streptomyces</taxon>
    </lineage>
</organism>
<protein>
    <submittedName>
        <fullName evidence="2">CGNR zinc finger domain-containing protein</fullName>
    </submittedName>
</protein>
<dbReference type="SUPFAM" id="SSF160904">
    <property type="entry name" value="Jann2411-like"/>
    <property type="match status" value="1"/>
</dbReference>
<sequence length="172" mass="18111">MAKGEAEAVRGAEVEDVHRVPGQAEPLGEALDDAGQPLEGVREAVQDHTEAAVRALLRGAEPSAAALRGLTGAPRAAPAARELAWDGAAVTAASRRFGPLGVRLAAQLAEAAADLLTDPMIGRLKEREADDCVMLFLPAHPHRRWCSAGCCGNRARVAHYYRRHGKPADGEG</sequence>
<proteinExistence type="predicted"/>
<dbReference type="EMBL" id="JAWCTQ010000050">
    <property type="protein sequence ID" value="MDT9685906.1"/>
    <property type="molecule type" value="Genomic_DNA"/>
</dbReference>
<dbReference type="Pfam" id="PF11706">
    <property type="entry name" value="zf-CGNR"/>
    <property type="match status" value="1"/>
</dbReference>
<dbReference type="PANTHER" id="PTHR35525">
    <property type="entry name" value="BLL6575 PROTEIN"/>
    <property type="match status" value="1"/>
</dbReference>
<accession>A0ABU3QSZ2</accession>
<dbReference type="InterPro" id="IPR023286">
    <property type="entry name" value="ABATE_dom_sf"/>
</dbReference>
<comment type="caution">
    <text evidence="2">The sequence shown here is derived from an EMBL/GenBank/DDBJ whole genome shotgun (WGS) entry which is preliminary data.</text>
</comment>
<dbReference type="InterPro" id="IPR021005">
    <property type="entry name" value="Znf_CGNR"/>
</dbReference>
<evidence type="ECO:0000259" key="1">
    <source>
        <dbReference type="Pfam" id="PF11706"/>
    </source>
</evidence>
<gene>
    <name evidence="2" type="ORF">RND61_28125</name>
</gene>
<name>A0ABU3QSZ2_9ACTN</name>
<dbReference type="InterPro" id="IPR010852">
    <property type="entry name" value="ABATE"/>
</dbReference>
<reference evidence="2 3" key="1">
    <citation type="submission" date="2023-09" db="EMBL/GenBank/DDBJ databases">
        <title>Streptomyces sp. nov.: A antagonism against Alternaria gaisen Producing Streptochlin, Isolated from Tamarix root soil.</title>
        <authorList>
            <person name="Chen Y."/>
        </authorList>
    </citation>
    <scope>NUCLEOTIDE SEQUENCE [LARGE SCALE GENOMIC DNA]</scope>
    <source>
        <strain evidence="2 3">TRM76323</strain>
    </source>
</reference>
<evidence type="ECO:0000313" key="3">
    <source>
        <dbReference type="Proteomes" id="UP001250181"/>
    </source>
</evidence>
<dbReference type="Proteomes" id="UP001250181">
    <property type="component" value="Unassembled WGS sequence"/>
</dbReference>
<dbReference type="RefSeq" id="WP_315880942.1">
    <property type="nucleotide sequence ID" value="NZ_JAWCTQ010000050.1"/>
</dbReference>
<keyword evidence="3" id="KW-1185">Reference proteome</keyword>
<feature type="domain" description="Zinc finger CGNR" evidence="1">
    <location>
        <begin position="123"/>
        <end position="164"/>
    </location>
</feature>
<dbReference type="Gene3D" id="1.10.3300.10">
    <property type="entry name" value="Jann2411-like domain"/>
    <property type="match status" value="1"/>
</dbReference>